<reference evidence="2" key="1">
    <citation type="journal article" date="2020" name="Nat. Commun.">
        <title>Large-scale genome sequencing of mycorrhizal fungi provides insights into the early evolution of symbiotic traits.</title>
        <authorList>
            <person name="Miyauchi S."/>
            <person name="Kiss E."/>
            <person name="Kuo A."/>
            <person name="Drula E."/>
            <person name="Kohler A."/>
            <person name="Sanchez-Garcia M."/>
            <person name="Morin E."/>
            <person name="Andreopoulos B."/>
            <person name="Barry K.W."/>
            <person name="Bonito G."/>
            <person name="Buee M."/>
            <person name="Carver A."/>
            <person name="Chen C."/>
            <person name="Cichocki N."/>
            <person name="Clum A."/>
            <person name="Culley D."/>
            <person name="Crous P.W."/>
            <person name="Fauchery L."/>
            <person name="Girlanda M."/>
            <person name="Hayes R.D."/>
            <person name="Keri Z."/>
            <person name="LaButti K."/>
            <person name="Lipzen A."/>
            <person name="Lombard V."/>
            <person name="Magnuson J."/>
            <person name="Maillard F."/>
            <person name="Murat C."/>
            <person name="Nolan M."/>
            <person name="Ohm R.A."/>
            <person name="Pangilinan J."/>
            <person name="Pereira M.F."/>
            <person name="Perotto S."/>
            <person name="Peter M."/>
            <person name="Pfister S."/>
            <person name="Riley R."/>
            <person name="Sitrit Y."/>
            <person name="Stielow J.B."/>
            <person name="Szollosi G."/>
            <person name="Zifcakova L."/>
            <person name="Stursova M."/>
            <person name="Spatafora J.W."/>
            <person name="Tedersoo L."/>
            <person name="Vaario L.M."/>
            <person name="Yamada A."/>
            <person name="Yan M."/>
            <person name="Wang P."/>
            <person name="Xu J."/>
            <person name="Bruns T."/>
            <person name="Baldrian P."/>
            <person name="Vilgalys R."/>
            <person name="Dunand C."/>
            <person name="Henrissat B."/>
            <person name="Grigoriev I.V."/>
            <person name="Hibbett D."/>
            <person name="Nagy L.G."/>
            <person name="Martin F.M."/>
        </authorList>
    </citation>
    <scope>NUCLEOTIDE SEQUENCE</scope>
    <source>
        <strain evidence="2">UH-Tt-Lm1</strain>
    </source>
</reference>
<organism evidence="2 3">
    <name type="scientific">Thelephora terrestris</name>
    <dbReference type="NCBI Taxonomy" id="56493"/>
    <lineage>
        <taxon>Eukaryota</taxon>
        <taxon>Fungi</taxon>
        <taxon>Dikarya</taxon>
        <taxon>Basidiomycota</taxon>
        <taxon>Agaricomycotina</taxon>
        <taxon>Agaricomycetes</taxon>
        <taxon>Thelephorales</taxon>
        <taxon>Thelephoraceae</taxon>
        <taxon>Thelephora</taxon>
    </lineage>
</organism>
<evidence type="ECO:0000313" key="2">
    <source>
        <dbReference type="EMBL" id="KAF9791045.1"/>
    </source>
</evidence>
<feature type="compositionally biased region" description="Basic and acidic residues" evidence="1">
    <location>
        <begin position="86"/>
        <end position="105"/>
    </location>
</feature>
<dbReference type="Proteomes" id="UP000736335">
    <property type="component" value="Unassembled WGS sequence"/>
</dbReference>
<reference evidence="2" key="2">
    <citation type="submission" date="2020-11" db="EMBL/GenBank/DDBJ databases">
        <authorList>
            <consortium name="DOE Joint Genome Institute"/>
            <person name="Kuo A."/>
            <person name="Miyauchi S."/>
            <person name="Kiss E."/>
            <person name="Drula E."/>
            <person name="Kohler A."/>
            <person name="Sanchez-Garcia M."/>
            <person name="Andreopoulos B."/>
            <person name="Barry K.W."/>
            <person name="Bonito G."/>
            <person name="Buee M."/>
            <person name="Carver A."/>
            <person name="Chen C."/>
            <person name="Cichocki N."/>
            <person name="Clum A."/>
            <person name="Culley D."/>
            <person name="Crous P.W."/>
            <person name="Fauchery L."/>
            <person name="Girlanda M."/>
            <person name="Hayes R."/>
            <person name="Keri Z."/>
            <person name="Labutti K."/>
            <person name="Lipzen A."/>
            <person name="Lombard V."/>
            <person name="Magnuson J."/>
            <person name="Maillard F."/>
            <person name="Morin E."/>
            <person name="Murat C."/>
            <person name="Nolan M."/>
            <person name="Ohm R."/>
            <person name="Pangilinan J."/>
            <person name="Pereira M."/>
            <person name="Perotto S."/>
            <person name="Peter M."/>
            <person name="Riley R."/>
            <person name="Sitrit Y."/>
            <person name="Stielow B."/>
            <person name="Szollosi G."/>
            <person name="Zifcakova L."/>
            <person name="Stursova M."/>
            <person name="Spatafora J.W."/>
            <person name="Tedersoo L."/>
            <person name="Vaario L.-M."/>
            <person name="Yamada A."/>
            <person name="Yan M."/>
            <person name="Wang P."/>
            <person name="Xu J."/>
            <person name="Bruns T."/>
            <person name="Baldrian P."/>
            <person name="Vilgalys R."/>
            <person name="Henrissat B."/>
            <person name="Grigoriev I.V."/>
            <person name="Hibbett D."/>
            <person name="Nagy L.G."/>
            <person name="Martin F.M."/>
        </authorList>
    </citation>
    <scope>NUCLEOTIDE SEQUENCE</scope>
    <source>
        <strain evidence="2">UH-Tt-Lm1</strain>
    </source>
</reference>
<accession>A0A9P6LBN2</accession>
<protein>
    <submittedName>
        <fullName evidence="2">Uncharacterized protein</fullName>
    </submittedName>
</protein>
<keyword evidence="3" id="KW-1185">Reference proteome</keyword>
<dbReference type="EMBL" id="WIUZ02000002">
    <property type="protein sequence ID" value="KAF9791045.1"/>
    <property type="molecule type" value="Genomic_DNA"/>
</dbReference>
<evidence type="ECO:0000313" key="3">
    <source>
        <dbReference type="Proteomes" id="UP000736335"/>
    </source>
</evidence>
<dbReference type="OrthoDB" id="3269405at2759"/>
<gene>
    <name evidence="2" type="ORF">BJ322DRAFT_1017634</name>
</gene>
<feature type="region of interest" description="Disordered" evidence="1">
    <location>
        <begin position="27"/>
        <end position="116"/>
    </location>
</feature>
<name>A0A9P6LBN2_9AGAM</name>
<evidence type="ECO:0000256" key="1">
    <source>
        <dbReference type="SAM" id="MobiDB-lite"/>
    </source>
</evidence>
<proteinExistence type="predicted"/>
<comment type="caution">
    <text evidence="2">The sequence shown here is derived from an EMBL/GenBank/DDBJ whole genome shotgun (WGS) entry which is preliminary data.</text>
</comment>
<dbReference type="AlphaFoldDB" id="A0A9P6LBN2"/>
<sequence length="397" mass="44524">MLLMLWETLEKCLKFQPNERPCIEDVRQRLEESSDSPLPPFPELDKEMNPHGGDSHSTNSLSDDLNPKSDVGMTEGAAASPGLDHLTSRQERKQHVDSVGREVTKPDSQTPPIDSRISVIDPHTTVELAKVAGQSGSNMRTPDFYRGSETTRLDGIAERENEIQEDGAGHENLSVHGAHLPTLRGKYRETRLKASRGVCPTAERIYQRLARIIERHAPNPQEERLDQRFVKILEEHASNPQERLYCQGTSIRDGEVPQKILFAMDDGPCFPAELALAGRCDLLVDGDSAVFTEQNQTINLRIEWPGYDGWGAQIRVVSYQEKPRSISRAKLVTEIAKQLVKFIEAKESVEIYPVHETFRVGPGGIELRHIGIASLEQVTRGSWQPVLVYNGLELEEI</sequence>